<feature type="transmembrane region" description="Helical" evidence="6">
    <location>
        <begin position="81"/>
        <end position="101"/>
    </location>
</feature>
<accession>A0A1G6NLM0</accession>
<evidence type="ECO:0000256" key="6">
    <source>
        <dbReference type="SAM" id="Phobius"/>
    </source>
</evidence>
<evidence type="ECO:0000313" key="7">
    <source>
        <dbReference type="EMBL" id="SDC68207.1"/>
    </source>
</evidence>
<evidence type="ECO:0000256" key="3">
    <source>
        <dbReference type="ARBA" id="ARBA00022692"/>
    </source>
</evidence>
<evidence type="ECO:0000256" key="5">
    <source>
        <dbReference type="ARBA" id="ARBA00023136"/>
    </source>
</evidence>
<keyword evidence="2" id="KW-1003">Cell membrane</keyword>
<dbReference type="GO" id="GO:0015171">
    <property type="term" value="F:amino acid transmembrane transporter activity"/>
    <property type="evidence" value="ECO:0007669"/>
    <property type="project" value="TreeGrafter"/>
</dbReference>
<dbReference type="Pfam" id="PF01810">
    <property type="entry name" value="LysE"/>
    <property type="match status" value="1"/>
</dbReference>
<keyword evidence="3 6" id="KW-0812">Transmembrane</keyword>
<evidence type="ECO:0000313" key="8">
    <source>
        <dbReference type="Proteomes" id="UP000242317"/>
    </source>
</evidence>
<proteinExistence type="predicted"/>
<feature type="transmembrane region" description="Helical" evidence="6">
    <location>
        <begin position="51"/>
        <end position="69"/>
    </location>
</feature>
<dbReference type="GO" id="GO:0005886">
    <property type="term" value="C:plasma membrane"/>
    <property type="evidence" value="ECO:0007669"/>
    <property type="project" value="UniProtKB-SubCell"/>
</dbReference>
<gene>
    <name evidence="7" type="ORF">SAMN05421749_11019</name>
</gene>
<dbReference type="EMBL" id="FMYK01000010">
    <property type="protein sequence ID" value="SDC68207.1"/>
    <property type="molecule type" value="Genomic_DNA"/>
</dbReference>
<reference evidence="8" key="1">
    <citation type="submission" date="2016-09" db="EMBL/GenBank/DDBJ databases">
        <authorList>
            <person name="Varghese N."/>
            <person name="Submissions S."/>
        </authorList>
    </citation>
    <scope>NUCLEOTIDE SEQUENCE [LARGE SCALE GENOMIC DNA]</scope>
    <source>
        <strain evidence="8">ANC 3699</strain>
    </source>
</reference>
<dbReference type="GO" id="GO:0033228">
    <property type="term" value="P:cysteine export across plasma membrane"/>
    <property type="evidence" value="ECO:0007669"/>
    <property type="project" value="TreeGrafter"/>
</dbReference>
<keyword evidence="8" id="KW-1185">Reference proteome</keyword>
<dbReference type="Proteomes" id="UP000242317">
    <property type="component" value="Unassembled WGS sequence"/>
</dbReference>
<feature type="transmembrane region" description="Helical" evidence="6">
    <location>
        <begin position="151"/>
        <end position="174"/>
    </location>
</feature>
<evidence type="ECO:0000256" key="2">
    <source>
        <dbReference type="ARBA" id="ARBA00022475"/>
    </source>
</evidence>
<feature type="transmembrane region" description="Helical" evidence="6">
    <location>
        <begin position="180"/>
        <end position="201"/>
    </location>
</feature>
<dbReference type="AlphaFoldDB" id="A0A1G6NLM0"/>
<name>A0A1G6NLM0_9GAMM</name>
<sequence length="245" mass="27290">MLGGIYYERLLVFVALLFLTCTNVQYAKKSMRYIAHPSQKRWLGESIMEIFLYALSVMYSPGPVNFMGLNAGLTGQLRKTIGFFLGVGCAMLILFIIMGVVGDAVIPEQGLHIISLLGAIYTFYLAFKMFFSKVESTAQSTQALTFMNGFWIQLLNPKGILVILPVTTVMYPAAKITGEMIYLISILISIGAAAAPMLYAFAGQVLGRKIAQPKWFNWLNKIMAVFLIWVAIFMLKDFVVGLHLL</sequence>
<dbReference type="PANTHER" id="PTHR30086:SF20">
    <property type="entry name" value="ARGININE EXPORTER PROTEIN ARGO-RELATED"/>
    <property type="match status" value="1"/>
</dbReference>
<feature type="transmembrane region" description="Helical" evidence="6">
    <location>
        <begin position="222"/>
        <end position="244"/>
    </location>
</feature>
<evidence type="ECO:0000256" key="4">
    <source>
        <dbReference type="ARBA" id="ARBA00022989"/>
    </source>
</evidence>
<keyword evidence="5 6" id="KW-0472">Membrane</keyword>
<comment type="subcellular location">
    <subcellularLocation>
        <location evidence="1">Cell membrane</location>
        <topology evidence="1">Multi-pass membrane protein</topology>
    </subcellularLocation>
</comment>
<evidence type="ECO:0000256" key="1">
    <source>
        <dbReference type="ARBA" id="ARBA00004651"/>
    </source>
</evidence>
<dbReference type="InterPro" id="IPR001123">
    <property type="entry name" value="LeuE-type"/>
</dbReference>
<feature type="transmembrane region" description="Helical" evidence="6">
    <location>
        <begin position="113"/>
        <end position="131"/>
    </location>
</feature>
<keyword evidence="4 6" id="KW-1133">Transmembrane helix</keyword>
<dbReference type="PANTHER" id="PTHR30086">
    <property type="entry name" value="ARGININE EXPORTER PROTEIN ARGO"/>
    <property type="match status" value="1"/>
</dbReference>
<organism evidence="7 8">
    <name type="scientific">Acinetobacter marinus</name>
    <dbReference type="NCBI Taxonomy" id="281375"/>
    <lineage>
        <taxon>Bacteria</taxon>
        <taxon>Pseudomonadati</taxon>
        <taxon>Pseudomonadota</taxon>
        <taxon>Gammaproteobacteria</taxon>
        <taxon>Moraxellales</taxon>
        <taxon>Moraxellaceae</taxon>
        <taxon>Acinetobacter</taxon>
    </lineage>
</organism>
<protein>
    <submittedName>
        <fullName evidence="7">Threonine/homoserine/homoserine lactone efflux protein</fullName>
    </submittedName>
</protein>